<dbReference type="Proteomes" id="UP000095280">
    <property type="component" value="Unplaced"/>
</dbReference>
<feature type="domain" description="C-type lectin" evidence="1">
    <location>
        <begin position="94"/>
        <end position="197"/>
    </location>
</feature>
<dbReference type="SUPFAM" id="SSF56436">
    <property type="entry name" value="C-type lectin-like"/>
    <property type="match status" value="1"/>
</dbReference>
<reference evidence="3" key="1">
    <citation type="submission" date="2016-11" db="UniProtKB">
        <authorList>
            <consortium name="WormBaseParasite"/>
        </authorList>
    </citation>
    <scope>IDENTIFICATION</scope>
</reference>
<evidence type="ECO:0000313" key="3">
    <source>
        <dbReference type="WBParaSite" id="maker-uti_cns_0002511-snap-gene-0.10-mRNA-1"/>
    </source>
</evidence>
<protein>
    <submittedName>
        <fullName evidence="3">C-type lectin domain-containing protein</fullName>
    </submittedName>
</protein>
<keyword evidence="2" id="KW-1185">Reference proteome</keyword>
<dbReference type="CDD" id="cd00037">
    <property type="entry name" value="CLECT"/>
    <property type="match status" value="1"/>
</dbReference>
<dbReference type="AlphaFoldDB" id="A0A1I8GNC9"/>
<proteinExistence type="predicted"/>
<dbReference type="InterPro" id="IPR016186">
    <property type="entry name" value="C-type_lectin-like/link_sf"/>
</dbReference>
<dbReference type="InterPro" id="IPR001304">
    <property type="entry name" value="C-type_lectin-like"/>
</dbReference>
<dbReference type="WBParaSite" id="maker-uti_cns_0002511-snap-gene-0.10-mRNA-1">
    <property type="protein sequence ID" value="maker-uti_cns_0002511-snap-gene-0.10-mRNA-1"/>
    <property type="gene ID" value="maker-uti_cns_0002511-snap-gene-0.10"/>
</dbReference>
<accession>A0A1I8GNC9</accession>
<name>A0A1I8GNC9_9PLAT</name>
<evidence type="ECO:0000313" key="2">
    <source>
        <dbReference type="Proteomes" id="UP000095280"/>
    </source>
</evidence>
<dbReference type="PROSITE" id="PS50041">
    <property type="entry name" value="C_TYPE_LECTIN_2"/>
    <property type="match status" value="1"/>
</dbReference>
<sequence length="212" mass="23468">SAALRYPFCKKRKILLANWICIRFDLQSQPNPDSSISSNTIRTDQMLEKLATAAQRLLLPLLLTLMLASDPTDAVVTSAPGQMSLCTGSSRYQCIQSCYDKGMRLVTIKDLATNNRVKAFLLGKKVEKAYVGMDDQAREGYFQRTDGSVYVKDDFSRWASASGGPEQPNEGDDCVTFDSDGNWRVESCILNLPSVCEASPSDCKGRTTPLFR</sequence>
<dbReference type="InterPro" id="IPR016187">
    <property type="entry name" value="CTDL_fold"/>
</dbReference>
<dbReference type="Pfam" id="PF00059">
    <property type="entry name" value="Lectin_C"/>
    <property type="match status" value="1"/>
</dbReference>
<dbReference type="Gene3D" id="3.10.100.10">
    <property type="entry name" value="Mannose-Binding Protein A, subunit A"/>
    <property type="match status" value="1"/>
</dbReference>
<organism evidence="2 3">
    <name type="scientific">Macrostomum lignano</name>
    <dbReference type="NCBI Taxonomy" id="282301"/>
    <lineage>
        <taxon>Eukaryota</taxon>
        <taxon>Metazoa</taxon>
        <taxon>Spiralia</taxon>
        <taxon>Lophotrochozoa</taxon>
        <taxon>Platyhelminthes</taxon>
        <taxon>Rhabditophora</taxon>
        <taxon>Macrostomorpha</taxon>
        <taxon>Macrostomida</taxon>
        <taxon>Macrostomidae</taxon>
        <taxon>Macrostomum</taxon>
    </lineage>
</organism>
<dbReference type="SMART" id="SM00034">
    <property type="entry name" value="CLECT"/>
    <property type="match status" value="1"/>
</dbReference>
<evidence type="ECO:0000259" key="1">
    <source>
        <dbReference type="PROSITE" id="PS50041"/>
    </source>
</evidence>